<dbReference type="OrthoDB" id="10501438at2759"/>
<feature type="transmembrane region" description="Helical" evidence="1">
    <location>
        <begin position="6"/>
        <end position="30"/>
    </location>
</feature>
<dbReference type="VEuPathDB" id="TriTrypDB:TM35_000262040"/>
<dbReference type="EMBL" id="NBCO01000026">
    <property type="protein sequence ID" value="ORC86752.1"/>
    <property type="molecule type" value="Genomic_DNA"/>
</dbReference>
<gene>
    <name evidence="2" type="ORF">TM35_000262040</name>
</gene>
<comment type="caution">
    <text evidence="2">The sequence shown here is derived from an EMBL/GenBank/DDBJ whole genome shotgun (WGS) entry which is preliminary data.</text>
</comment>
<keyword evidence="1" id="KW-1133">Transmembrane helix</keyword>
<feature type="non-terminal residue" evidence="2">
    <location>
        <position position="152"/>
    </location>
</feature>
<protein>
    <submittedName>
        <fullName evidence="2">Uncharacterized protein</fullName>
    </submittedName>
</protein>
<accession>A0A1X0NPV8</accession>
<organism evidence="2 3">
    <name type="scientific">Trypanosoma theileri</name>
    <dbReference type="NCBI Taxonomy" id="67003"/>
    <lineage>
        <taxon>Eukaryota</taxon>
        <taxon>Discoba</taxon>
        <taxon>Euglenozoa</taxon>
        <taxon>Kinetoplastea</taxon>
        <taxon>Metakinetoplastina</taxon>
        <taxon>Trypanosomatida</taxon>
        <taxon>Trypanosomatidae</taxon>
        <taxon>Trypanosoma</taxon>
    </lineage>
</organism>
<dbReference type="Proteomes" id="UP000192257">
    <property type="component" value="Unassembled WGS sequence"/>
</dbReference>
<keyword evidence="1" id="KW-0812">Transmembrane</keyword>
<proteinExistence type="predicted"/>
<sequence>MPSIGIIVNAVLWSFFLLLFALAVLLVCVYRHRALRVRRRQRQLINCPPAEAFTPNVLLPPVVDAVAVFPTDDEARNHIEECNVPLTRLPTEVGILDKDPDENPCIVNGYERNHREPFVDHSSSVQGDGNHLPSTRATEAMMYGLPIDTRNY</sequence>
<name>A0A1X0NPV8_9TRYP</name>
<dbReference type="RefSeq" id="XP_028880818.1">
    <property type="nucleotide sequence ID" value="XM_029027941.1"/>
</dbReference>
<reference evidence="2 3" key="1">
    <citation type="submission" date="2017-03" db="EMBL/GenBank/DDBJ databases">
        <title>An alternative strategy for trypanosome survival in the mammalian bloodstream revealed through genome and transcriptome analysis of the ubiquitous bovine parasite Trypanosoma (Megatrypanum) theileri.</title>
        <authorList>
            <person name="Kelly S."/>
            <person name="Ivens A."/>
            <person name="Mott A."/>
            <person name="O'Neill E."/>
            <person name="Emms D."/>
            <person name="Macleod O."/>
            <person name="Voorheis P."/>
            <person name="Matthews J."/>
            <person name="Matthews K."/>
            <person name="Carrington M."/>
        </authorList>
    </citation>
    <scope>NUCLEOTIDE SEQUENCE [LARGE SCALE GENOMIC DNA]</scope>
    <source>
        <strain evidence="2">Edinburgh</strain>
    </source>
</reference>
<keyword evidence="3" id="KW-1185">Reference proteome</keyword>
<dbReference type="GeneID" id="39987721"/>
<evidence type="ECO:0000256" key="1">
    <source>
        <dbReference type="SAM" id="Phobius"/>
    </source>
</evidence>
<evidence type="ECO:0000313" key="3">
    <source>
        <dbReference type="Proteomes" id="UP000192257"/>
    </source>
</evidence>
<dbReference type="AlphaFoldDB" id="A0A1X0NPV8"/>
<keyword evidence="1" id="KW-0472">Membrane</keyword>
<evidence type="ECO:0000313" key="2">
    <source>
        <dbReference type="EMBL" id="ORC86752.1"/>
    </source>
</evidence>